<proteinExistence type="predicted"/>
<dbReference type="AlphaFoldDB" id="A0A1I6FZ68"/>
<feature type="region of interest" description="Disordered" evidence="1">
    <location>
        <begin position="58"/>
        <end position="77"/>
    </location>
</feature>
<protein>
    <submittedName>
        <fullName evidence="2">Uncharacterized protein</fullName>
    </submittedName>
</protein>
<gene>
    <name evidence="2" type="ORF">SAMN04488005_0786</name>
</gene>
<organism evidence="2 3">
    <name type="scientific">Yoonia tamlensis</name>
    <dbReference type="NCBI Taxonomy" id="390270"/>
    <lineage>
        <taxon>Bacteria</taxon>
        <taxon>Pseudomonadati</taxon>
        <taxon>Pseudomonadota</taxon>
        <taxon>Alphaproteobacteria</taxon>
        <taxon>Rhodobacterales</taxon>
        <taxon>Paracoccaceae</taxon>
        <taxon>Yoonia</taxon>
    </lineage>
</organism>
<evidence type="ECO:0000256" key="1">
    <source>
        <dbReference type="SAM" id="MobiDB-lite"/>
    </source>
</evidence>
<dbReference type="EMBL" id="FOYP01000001">
    <property type="protein sequence ID" value="SFR35253.1"/>
    <property type="molecule type" value="Genomic_DNA"/>
</dbReference>
<evidence type="ECO:0000313" key="3">
    <source>
        <dbReference type="Proteomes" id="UP000199478"/>
    </source>
</evidence>
<name>A0A1I6FZ68_9RHOB</name>
<evidence type="ECO:0000313" key="2">
    <source>
        <dbReference type="EMBL" id="SFR35253.1"/>
    </source>
</evidence>
<dbReference type="Proteomes" id="UP000199478">
    <property type="component" value="Unassembled WGS sequence"/>
</dbReference>
<keyword evidence="3" id="KW-1185">Reference proteome</keyword>
<accession>A0A1I6FZ68</accession>
<sequence>MGDASCAQHQGIVWTEGVTRVLEKVQWTFSAGNARSAGGALRLCGAPSVGERLDLGVGAKRPPHGGGPGAARLCRAK</sequence>
<reference evidence="3" key="1">
    <citation type="submission" date="2016-10" db="EMBL/GenBank/DDBJ databases">
        <authorList>
            <person name="Varghese N."/>
            <person name="Submissions S."/>
        </authorList>
    </citation>
    <scope>NUCLEOTIDE SEQUENCE [LARGE SCALE GENOMIC DNA]</scope>
    <source>
        <strain evidence="3">DSM 26879</strain>
    </source>
</reference>
<dbReference type="STRING" id="390270.SAMN04488005_0786"/>